<sequence length="627" mass="69451">MSVCHDSVVQEVRPGTARVQVTELSGSGSINPTPARKANQDQDKAVEPYLSPKRLELLCGTHDLSLVNHLEICVDTQENTLGDFVFLAGAYLPRLEQLKMNNSFVMSLRDLGTTLSHLQVLWMSHCCLQDLSGISTFDSLKELYLPYNNVSDLSQVAMLENLRLLDLEGNCVDDLIQIQYLGLCPNLQTLTLEGNPVSKRPNPASPQAEEYNYRAAVRELVPQLRYLDDVKVEEDKLTCCSTTQEDWDILRMSFQESNSFEVAEKIARHLRHGAHITGPSGARPASSASMRPILATGRKLRSPPGSRPASSESDVASVEAETSTLTHGAGKILFCGNPVQAVRARREKLNTAPTRSSLVLRDLPIHVPEHTYDLNEPDPEERVNVFAELRAWREQHSKQLAIIEKERLPQVLVIHHSDEEEAEREEEEEEEGFGGMKSDCSDEDPEEDELCDGLATGSPDSSFQSLSPDLNQQETSFPNMVPLSLSTDTTPCPSPPVHVTAAPVNTKLPGIRARKLRLPLSHPEQLSRKDLAPQTLSAAAETQLMSKRHVARPTYSPHPPPKRYPCEGPVISSAGMERASLPLTSKQKMSKVLQRPVISRPHTARAVLQKHPQQHLLQPSRGSSDLD</sequence>
<proteinExistence type="predicted"/>
<dbReference type="PROSITE" id="PS51450">
    <property type="entry name" value="LRR"/>
    <property type="match status" value="1"/>
</dbReference>
<dbReference type="PANTHER" id="PTHR22708">
    <property type="entry name" value="LEUCINE-RICH REPEAT-CONTAINING PROTEIN 56"/>
    <property type="match status" value="1"/>
</dbReference>
<dbReference type="GeneID" id="106953688"/>
<feature type="compositionally biased region" description="Polar residues" evidence="1">
    <location>
        <begin position="458"/>
        <end position="475"/>
    </location>
</feature>
<feature type="compositionally biased region" description="Polar residues" evidence="1">
    <location>
        <begin position="23"/>
        <end position="32"/>
    </location>
</feature>
<feature type="compositionally biased region" description="Acidic residues" evidence="1">
    <location>
        <begin position="419"/>
        <end position="432"/>
    </location>
</feature>
<dbReference type="CTD" id="115399"/>
<reference evidence="2" key="1">
    <citation type="submission" date="2025-08" db="UniProtKB">
        <authorList>
            <consortium name="Ensembl"/>
        </authorList>
    </citation>
    <scope>IDENTIFICATION</scope>
</reference>
<dbReference type="SUPFAM" id="SSF52058">
    <property type="entry name" value="L domain-like"/>
    <property type="match status" value="1"/>
</dbReference>
<feature type="region of interest" description="Disordered" evidence="1">
    <location>
        <begin position="548"/>
        <end position="570"/>
    </location>
</feature>
<dbReference type="InterPro" id="IPR032675">
    <property type="entry name" value="LRR_dom_sf"/>
</dbReference>
<feature type="compositionally biased region" description="Low complexity" evidence="1">
    <location>
        <begin position="609"/>
        <end position="619"/>
    </location>
</feature>
<keyword evidence="3" id="KW-1185">Reference proteome</keyword>
<accession>A0A3B3V686</accession>
<dbReference type="Ensembl" id="ENSPLAT00000013492.1">
    <property type="protein sequence ID" value="ENSPLAP00000020457.1"/>
    <property type="gene ID" value="ENSPLAG00000003386.1"/>
</dbReference>
<feature type="compositionally biased region" description="Acidic residues" evidence="1">
    <location>
        <begin position="441"/>
        <end position="451"/>
    </location>
</feature>
<dbReference type="InterPro" id="IPR001611">
    <property type="entry name" value="Leu-rich_rpt"/>
</dbReference>
<feature type="compositionally biased region" description="Low complexity" evidence="1">
    <location>
        <begin position="309"/>
        <end position="322"/>
    </location>
</feature>
<dbReference type="GeneTree" id="ENSGT00390000001545"/>
<protein>
    <submittedName>
        <fullName evidence="2">Leucine rich repeat containing 56</fullName>
    </submittedName>
</protein>
<evidence type="ECO:0000313" key="3">
    <source>
        <dbReference type="Proteomes" id="UP000261500"/>
    </source>
</evidence>
<dbReference type="Gene3D" id="3.80.10.10">
    <property type="entry name" value="Ribonuclease Inhibitor"/>
    <property type="match status" value="1"/>
</dbReference>
<dbReference type="OrthoDB" id="676979at2759"/>
<feature type="region of interest" description="Disordered" evidence="1">
    <location>
        <begin position="23"/>
        <end position="43"/>
    </location>
</feature>
<evidence type="ECO:0000313" key="2">
    <source>
        <dbReference type="Ensembl" id="ENSPLAP00000020457.1"/>
    </source>
</evidence>
<dbReference type="InterPro" id="IPR040091">
    <property type="entry name" value="LRRC56"/>
</dbReference>
<reference evidence="2" key="2">
    <citation type="submission" date="2025-09" db="UniProtKB">
        <authorList>
            <consortium name="Ensembl"/>
        </authorList>
    </citation>
    <scope>IDENTIFICATION</scope>
</reference>
<feature type="region of interest" description="Disordered" evidence="1">
    <location>
        <begin position="607"/>
        <end position="627"/>
    </location>
</feature>
<dbReference type="KEGG" id="plai:106953688"/>
<organism evidence="2 3">
    <name type="scientific">Poecilia latipinna</name>
    <name type="common">sailfin molly</name>
    <dbReference type="NCBI Taxonomy" id="48699"/>
    <lineage>
        <taxon>Eukaryota</taxon>
        <taxon>Metazoa</taxon>
        <taxon>Chordata</taxon>
        <taxon>Craniata</taxon>
        <taxon>Vertebrata</taxon>
        <taxon>Euteleostomi</taxon>
        <taxon>Actinopterygii</taxon>
        <taxon>Neopterygii</taxon>
        <taxon>Teleostei</taxon>
        <taxon>Neoteleostei</taxon>
        <taxon>Acanthomorphata</taxon>
        <taxon>Ovalentaria</taxon>
        <taxon>Atherinomorphae</taxon>
        <taxon>Cyprinodontiformes</taxon>
        <taxon>Poeciliidae</taxon>
        <taxon>Poeciliinae</taxon>
        <taxon>Poecilia</taxon>
    </lineage>
</organism>
<dbReference type="STRING" id="48699.ENSPLAP00000020457"/>
<dbReference type="Proteomes" id="UP000261500">
    <property type="component" value="Unplaced"/>
</dbReference>
<feature type="region of interest" description="Disordered" evidence="1">
    <location>
        <begin position="417"/>
        <end position="475"/>
    </location>
</feature>
<feature type="region of interest" description="Disordered" evidence="1">
    <location>
        <begin position="297"/>
        <end position="322"/>
    </location>
</feature>
<dbReference type="PANTHER" id="PTHR22708:SF0">
    <property type="entry name" value="LEUCINE-RICH REPEAT-CONTAINING PROTEIN 56"/>
    <property type="match status" value="1"/>
</dbReference>
<dbReference type="RefSeq" id="XP_014898109.1">
    <property type="nucleotide sequence ID" value="XM_015042623.1"/>
</dbReference>
<name>A0A3B3V686_9TELE</name>
<dbReference type="AlphaFoldDB" id="A0A3B3V686"/>
<evidence type="ECO:0000256" key="1">
    <source>
        <dbReference type="SAM" id="MobiDB-lite"/>
    </source>
</evidence>